<name>A0A3S5A7G0_9PLAT</name>
<dbReference type="AlphaFoldDB" id="A0A3S5A7G0"/>
<keyword evidence="3" id="KW-1185">Reference proteome</keyword>
<protein>
    <submittedName>
        <fullName evidence="2">Uncharacterized protein</fullName>
    </submittedName>
</protein>
<feature type="compositionally biased region" description="Polar residues" evidence="1">
    <location>
        <begin position="24"/>
        <end position="33"/>
    </location>
</feature>
<comment type="caution">
    <text evidence="2">The sequence shown here is derived from an EMBL/GenBank/DDBJ whole genome shotgun (WGS) entry which is preliminary data.</text>
</comment>
<dbReference type="Proteomes" id="UP000784294">
    <property type="component" value="Unassembled WGS sequence"/>
</dbReference>
<feature type="region of interest" description="Disordered" evidence="1">
    <location>
        <begin position="1"/>
        <end position="99"/>
    </location>
</feature>
<dbReference type="EMBL" id="CAAALY010019189">
    <property type="protein sequence ID" value="VEL13862.1"/>
    <property type="molecule type" value="Genomic_DNA"/>
</dbReference>
<evidence type="ECO:0000256" key="1">
    <source>
        <dbReference type="SAM" id="MobiDB-lite"/>
    </source>
</evidence>
<gene>
    <name evidence="2" type="ORF">PXEA_LOCUS7302</name>
</gene>
<reference evidence="2" key="1">
    <citation type="submission" date="2018-11" db="EMBL/GenBank/DDBJ databases">
        <authorList>
            <consortium name="Pathogen Informatics"/>
        </authorList>
    </citation>
    <scope>NUCLEOTIDE SEQUENCE</scope>
</reference>
<evidence type="ECO:0000313" key="3">
    <source>
        <dbReference type="Proteomes" id="UP000784294"/>
    </source>
</evidence>
<proteinExistence type="predicted"/>
<evidence type="ECO:0000313" key="2">
    <source>
        <dbReference type="EMBL" id="VEL13862.1"/>
    </source>
</evidence>
<sequence length="122" mass="13799">MSYTIEHEYDGDDDRGPSPKRGRSNVTNISLSRVSRPKSFSPASFDDWIEHPNIPGTPESKECIYETIKISRPSTPDTKDDQLDGYNFSKDQQDGARQEELAKLQDDEIVEILCNGRPPIVD</sequence>
<organism evidence="2 3">
    <name type="scientific">Protopolystoma xenopodis</name>
    <dbReference type="NCBI Taxonomy" id="117903"/>
    <lineage>
        <taxon>Eukaryota</taxon>
        <taxon>Metazoa</taxon>
        <taxon>Spiralia</taxon>
        <taxon>Lophotrochozoa</taxon>
        <taxon>Platyhelminthes</taxon>
        <taxon>Monogenea</taxon>
        <taxon>Polyopisthocotylea</taxon>
        <taxon>Polystomatidea</taxon>
        <taxon>Polystomatidae</taxon>
        <taxon>Protopolystoma</taxon>
    </lineage>
</organism>
<accession>A0A3S5A7G0</accession>